<evidence type="ECO:0000313" key="2">
    <source>
        <dbReference type="Proteomes" id="UP000541444"/>
    </source>
</evidence>
<proteinExistence type="predicted"/>
<accession>A0A7J7MT25</accession>
<organism evidence="1 2">
    <name type="scientific">Kingdonia uniflora</name>
    <dbReference type="NCBI Taxonomy" id="39325"/>
    <lineage>
        <taxon>Eukaryota</taxon>
        <taxon>Viridiplantae</taxon>
        <taxon>Streptophyta</taxon>
        <taxon>Embryophyta</taxon>
        <taxon>Tracheophyta</taxon>
        <taxon>Spermatophyta</taxon>
        <taxon>Magnoliopsida</taxon>
        <taxon>Ranunculales</taxon>
        <taxon>Circaeasteraceae</taxon>
        <taxon>Kingdonia</taxon>
    </lineage>
</organism>
<dbReference type="EMBL" id="JACGCM010001242">
    <property type="protein sequence ID" value="KAF6157994.1"/>
    <property type="molecule type" value="Genomic_DNA"/>
</dbReference>
<dbReference type="AlphaFoldDB" id="A0A7J7MT25"/>
<dbReference type="Proteomes" id="UP000541444">
    <property type="component" value="Unassembled WGS sequence"/>
</dbReference>
<keyword evidence="2" id="KW-1185">Reference proteome</keyword>
<name>A0A7J7MT25_9MAGN</name>
<gene>
    <name evidence="1" type="ORF">GIB67_008123</name>
</gene>
<evidence type="ECO:0000313" key="1">
    <source>
        <dbReference type="EMBL" id="KAF6157994.1"/>
    </source>
</evidence>
<comment type="caution">
    <text evidence="1">The sequence shown here is derived from an EMBL/GenBank/DDBJ whole genome shotgun (WGS) entry which is preliminary data.</text>
</comment>
<reference evidence="1 2" key="1">
    <citation type="journal article" date="2020" name="IScience">
        <title>Genome Sequencing of the Endangered Kingdonia uniflora (Circaeasteraceae, Ranunculales) Reveals Potential Mechanisms of Evolutionary Specialization.</title>
        <authorList>
            <person name="Sun Y."/>
            <person name="Deng T."/>
            <person name="Zhang A."/>
            <person name="Moore M.J."/>
            <person name="Landis J.B."/>
            <person name="Lin N."/>
            <person name="Zhang H."/>
            <person name="Zhang X."/>
            <person name="Huang J."/>
            <person name="Zhang X."/>
            <person name="Sun H."/>
            <person name="Wang H."/>
        </authorList>
    </citation>
    <scope>NUCLEOTIDE SEQUENCE [LARGE SCALE GENOMIC DNA]</scope>
    <source>
        <strain evidence="1">TB1705</strain>
        <tissue evidence="1">Leaf</tissue>
    </source>
</reference>
<protein>
    <submittedName>
        <fullName evidence="1">Uncharacterized protein</fullName>
    </submittedName>
</protein>
<sequence>MSFVLSMLTSKTATLLTLKEPVFTQTKMLSDPDFGNKLTASLSQGQCFCIVMIHNLF</sequence>